<sequence>MPFRLKNASLIYQHVINNCLWGFARLSPKEEALVDKEILDYLGLGPHDSEKPDHAGSDPDVIHSENYLPMLTEQMAVFKRNIPTPSRMGPGLGRSSYIDEIAHGAETWDQLCDDLDPLLYRLRYWNTSVSLHKSEFGKWTIPYLSHEIGAEGINATPKIVKGIQDLPFPKTLKRVRSFLGSLDYYHIFIEEFPVVAAVLYELADEQVRAGQDLV</sequence>
<dbReference type="OrthoDB" id="117339at2759"/>
<organism evidence="1 2">
    <name type="scientific">Phytophthora fragariaefolia</name>
    <dbReference type="NCBI Taxonomy" id="1490495"/>
    <lineage>
        <taxon>Eukaryota</taxon>
        <taxon>Sar</taxon>
        <taxon>Stramenopiles</taxon>
        <taxon>Oomycota</taxon>
        <taxon>Peronosporomycetes</taxon>
        <taxon>Peronosporales</taxon>
        <taxon>Peronosporaceae</taxon>
        <taxon>Phytophthora</taxon>
    </lineage>
</organism>
<dbReference type="SUPFAM" id="SSF56672">
    <property type="entry name" value="DNA/RNA polymerases"/>
    <property type="match status" value="1"/>
</dbReference>
<dbReference type="AlphaFoldDB" id="A0A9W6Y872"/>
<dbReference type="EMBL" id="BSXT01003653">
    <property type="protein sequence ID" value="GMF55086.1"/>
    <property type="molecule type" value="Genomic_DNA"/>
</dbReference>
<dbReference type="Gene3D" id="3.30.70.270">
    <property type="match status" value="2"/>
</dbReference>
<dbReference type="PANTHER" id="PTHR33064:SF37">
    <property type="entry name" value="RIBONUCLEASE H"/>
    <property type="match status" value="1"/>
</dbReference>
<comment type="caution">
    <text evidence="1">The sequence shown here is derived from an EMBL/GenBank/DDBJ whole genome shotgun (WGS) entry which is preliminary data.</text>
</comment>
<protein>
    <submittedName>
        <fullName evidence="1">Unnamed protein product</fullName>
    </submittedName>
</protein>
<dbReference type="PANTHER" id="PTHR33064">
    <property type="entry name" value="POL PROTEIN"/>
    <property type="match status" value="1"/>
</dbReference>
<dbReference type="InterPro" id="IPR051320">
    <property type="entry name" value="Viral_Replic_Matur_Polypro"/>
</dbReference>
<gene>
    <name evidence="1" type="ORF">Pfra01_002310700</name>
</gene>
<evidence type="ECO:0000313" key="2">
    <source>
        <dbReference type="Proteomes" id="UP001165121"/>
    </source>
</evidence>
<dbReference type="Proteomes" id="UP001165121">
    <property type="component" value="Unassembled WGS sequence"/>
</dbReference>
<dbReference type="InterPro" id="IPR043502">
    <property type="entry name" value="DNA/RNA_pol_sf"/>
</dbReference>
<keyword evidence="2" id="KW-1185">Reference proteome</keyword>
<reference evidence="1" key="1">
    <citation type="submission" date="2023-04" db="EMBL/GenBank/DDBJ databases">
        <title>Phytophthora fragariaefolia NBRC 109709.</title>
        <authorList>
            <person name="Ichikawa N."/>
            <person name="Sato H."/>
            <person name="Tonouchi N."/>
        </authorList>
    </citation>
    <scope>NUCLEOTIDE SEQUENCE</scope>
    <source>
        <strain evidence="1">NBRC 109709</strain>
    </source>
</reference>
<dbReference type="InterPro" id="IPR043128">
    <property type="entry name" value="Rev_trsase/Diguanyl_cyclase"/>
</dbReference>
<proteinExistence type="predicted"/>
<accession>A0A9W6Y872</accession>
<evidence type="ECO:0000313" key="1">
    <source>
        <dbReference type="EMBL" id="GMF55086.1"/>
    </source>
</evidence>
<name>A0A9W6Y872_9STRA</name>